<dbReference type="GO" id="GO:0003677">
    <property type="term" value="F:DNA binding"/>
    <property type="evidence" value="ECO:0007669"/>
    <property type="project" value="UniProtKB-KW"/>
</dbReference>
<dbReference type="SMART" id="SM00547">
    <property type="entry name" value="ZnF_RBZ"/>
    <property type="match status" value="5"/>
</dbReference>
<feature type="domain" description="RanBP2-type" evidence="22">
    <location>
        <begin position="715"/>
        <end position="744"/>
    </location>
</feature>
<dbReference type="GO" id="GO:0017056">
    <property type="term" value="F:structural constituent of nuclear pore"/>
    <property type="evidence" value="ECO:0007669"/>
    <property type="project" value="TreeGrafter"/>
</dbReference>
<dbReference type="InterPro" id="IPR026054">
    <property type="entry name" value="Nucleoporin"/>
</dbReference>
<evidence type="ECO:0000256" key="6">
    <source>
        <dbReference type="ARBA" id="ARBA00022737"/>
    </source>
</evidence>
<evidence type="ECO:0000256" key="16">
    <source>
        <dbReference type="ARBA" id="ARBA00060842"/>
    </source>
</evidence>
<dbReference type="InterPro" id="IPR001876">
    <property type="entry name" value="Znf_RanBP2"/>
</dbReference>
<evidence type="ECO:0000256" key="14">
    <source>
        <dbReference type="ARBA" id="ARBA00023136"/>
    </source>
</evidence>
<dbReference type="PROSITE" id="PS50199">
    <property type="entry name" value="ZF_RANBP2_2"/>
    <property type="match status" value="5"/>
</dbReference>
<evidence type="ECO:0000256" key="11">
    <source>
        <dbReference type="ARBA" id="ARBA00023010"/>
    </source>
</evidence>
<evidence type="ECO:0000256" key="20">
    <source>
        <dbReference type="PROSITE-ProRule" id="PRU00322"/>
    </source>
</evidence>
<feature type="compositionally biased region" description="Low complexity" evidence="21">
    <location>
        <begin position="163"/>
        <end position="172"/>
    </location>
</feature>
<keyword evidence="7 20" id="KW-0863">Zinc-finger</keyword>
<feature type="compositionally biased region" description="Polar residues" evidence="21">
    <location>
        <begin position="406"/>
        <end position="441"/>
    </location>
</feature>
<feature type="compositionally biased region" description="Polar residues" evidence="21">
    <location>
        <begin position="187"/>
        <end position="223"/>
    </location>
</feature>
<feature type="region of interest" description="Disordered" evidence="21">
    <location>
        <begin position="381"/>
        <end position="471"/>
    </location>
</feature>
<keyword evidence="11" id="KW-0811">Translocation</keyword>
<feature type="region of interest" description="Disordered" evidence="21">
    <location>
        <begin position="980"/>
        <end position="999"/>
    </location>
</feature>
<keyword evidence="24" id="KW-1185">Reference proteome</keyword>
<dbReference type="EMBL" id="JAIZAY010000011">
    <property type="protein sequence ID" value="KAJ8032879.1"/>
    <property type="molecule type" value="Genomic_DNA"/>
</dbReference>
<feature type="compositionally biased region" description="Low complexity" evidence="21">
    <location>
        <begin position="1551"/>
        <end position="1569"/>
    </location>
</feature>
<dbReference type="GO" id="GO:0006405">
    <property type="term" value="P:RNA export from nucleus"/>
    <property type="evidence" value="ECO:0007669"/>
    <property type="project" value="TreeGrafter"/>
</dbReference>
<evidence type="ECO:0000256" key="1">
    <source>
        <dbReference type="ARBA" id="ARBA00001947"/>
    </source>
</evidence>
<evidence type="ECO:0000256" key="10">
    <source>
        <dbReference type="ARBA" id="ARBA00022927"/>
    </source>
</evidence>
<dbReference type="PANTHER" id="PTHR23193:SF23">
    <property type="entry name" value="NUCLEAR PORE COMPLEX PROTEIN NUP153"/>
    <property type="match status" value="1"/>
</dbReference>
<feature type="compositionally biased region" description="Basic residues" evidence="21">
    <location>
        <begin position="1626"/>
        <end position="1639"/>
    </location>
</feature>
<feature type="compositionally biased region" description="Basic and acidic residues" evidence="21">
    <location>
        <begin position="147"/>
        <end position="156"/>
    </location>
</feature>
<evidence type="ECO:0000256" key="17">
    <source>
        <dbReference type="ARBA" id="ARBA00068609"/>
    </source>
</evidence>
<feature type="compositionally biased region" description="Polar residues" evidence="21">
    <location>
        <begin position="1570"/>
        <end position="1618"/>
    </location>
</feature>
<evidence type="ECO:0000256" key="18">
    <source>
        <dbReference type="ARBA" id="ARBA00078197"/>
    </source>
</evidence>
<dbReference type="GO" id="GO:0008270">
    <property type="term" value="F:zinc ion binding"/>
    <property type="evidence" value="ECO:0007669"/>
    <property type="project" value="UniProtKB-KW"/>
</dbReference>
<evidence type="ECO:0000256" key="7">
    <source>
        <dbReference type="ARBA" id="ARBA00022771"/>
    </source>
</evidence>
<feature type="compositionally biased region" description="Polar residues" evidence="21">
    <location>
        <begin position="1203"/>
        <end position="1232"/>
    </location>
</feature>
<evidence type="ECO:0000256" key="12">
    <source>
        <dbReference type="ARBA" id="ARBA00023125"/>
    </source>
</evidence>
<feature type="compositionally biased region" description="Polar residues" evidence="21">
    <location>
        <begin position="1409"/>
        <end position="1419"/>
    </location>
</feature>
<dbReference type="Pfam" id="PF08604">
    <property type="entry name" value="Nup153"/>
    <property type="match status" value="1"/>
</dbReference>
<feature type="compositionally biased region" description="Polar residues" evidence="21">
    <location>
        <begin position="1499"/>
        <end position="1518"/>
    </location>
</feature>
<dbReference type="GO" id="GO:0005643">
    <property type="term" value="C:nuclear pore"/>
    <property type="evidence" value="ECO:0007669"/>
    <property type="project" value="UniProtKB-SubCell"/>
</dbReference>
<sequence>MASSGGGKIKSKRPRGAKKPYQRPKSIFSQVTETVSGLVVPSWLKNMWSGPAEPEPEEEPHEPTSPEFDPDVPSTSYGTGYPPSQRQHLQGRGEETPNTGSFSIIRQSERHEPKGSRNQTSQDTPLPFSAYTRPIQTSTPVENEFIPPHRDVKISERDDDTDSSVSTSGCSSLLPHVDRADHKEKLAQSNLDQLSERSQSSHNTPSRMSLWSDTNTFNTSQSYRGARQSESKPQPAAKRPRFNASYFGTPRQITTPVTGEKHKSAFYPGRTTFGGSSFYRSPARKQHNPSPYQVHLPVRRHIRPKPAAHSTMDPDFGVTSNTAMKILNTLDRMSTPLSDAKRIPLTPTPSPFAFNRRRSFLPEKKTGPPVSGMQVGGQARVMSNVQPPPPASSASISTELTDRDSCTSQNLTTLNKESVTRIPNPSVTFSRTETSKSTFSQVMAVPGSPPKSGGKMKSKSRNSLHYSASREEDEIVEVPDLPEVALPISSNAMPSFNFGGLKSNSSVTKTPAPVSTVNGSSPTLHLDKPVVENKVKALPSVTSTPDWTVSSLTKDKAIPKSINTSPVNKPLMTSTPFPGTKPAAQFQFSSSIGKSEGSEFKFSVPAVKSSSSDAALPATSAGEFTFSAPEVKESSKKISSGFSFTKPTHVKEDTTKDETDDEPSSGGIKVAATLKSGSCLQALGLTSSQAKSSTASVTSVTTTGSLSLMDKFKPAPGSWECEICCVTNDKDKLKCVACQSEKPKGTVPSNTLQSSTGFSLADKFKPEAGSWECGTCLVRNKADKTKCEACQTSKPSSSGASDSVTATSTDNEVLTFGDKFKPAEGSWECDTCMVQNTSTSSNCVACQTKKPGAPPSSSVGVGFGFGDKFKPPSGSWTCDTCLVQNQAVDSKCLACQTSKPSSSQISSNSGGFSIPESVLNTNKSSQILFGSKTVSDESKLKSESSNKPSLSDLFKVEAGTWDCDTCMVQNKPSSTRCAACETPKPGSQPTLGAPPASSFKFGSSVTSSESATSSSSGGFKFDGTIPSLSSGTTSSFGGFQFNSGAKSETTKGSSGGMAIPTSLQGFSFSFPKKSTLDSSSTSQASTVAVSSSVGFSLGFSKDSNPSGGISLELPKGSQTSTEGSKVSDNVKPLSTGFTFGDKTEESSSKKTLSFTFGASSTSSTLQTTGTGTPDLAVGSTEATDKGVVSTSHKPLGFQFGSNSNVTLSSSQVAPNASPFQSSAPTSTDSKPTVGTLGVNPLLTTSTGIASVANQSSTSSFLATTIASKKSEPSANATTFQFGSNLNSASSSSSQSAVQPGERKEAEPSSTSTDNEGFKPTFNFVGANPAAPSINFGSTATKEKQSVPLFGATSKANVGNQQQNASPFQFGAASTSSNPTTVNKSLFTFGSSSQQSQAPSSNTSGFQFGAVSSSSQNSQPADKPFTFGAPPTSMQSSVGSFAASKTVTGFDAAGTASNTSEVPSFGGFGTNAVASNTSGSIFGNAQPQQNTAPAFGQGGTLQNSFGTSANAVPTFGSSNPSPAFGSSTSGFGSSNPGNTNNSGFQSESKSLGFQFGQSNNNNQSGVFQFSGASNPQPTNNSQPGFNFNANQPPSFNFGASAQSTFQFGASQPNSTNPFNATAAPGGRKIKRAVRRTGKKT</sequence>
<feature type="compositionally biased region" description="Low complexity" evidence="21">
    <location>
        <begin position="1390"/>
        <end position="1403"/>
    </location>
</feature>
<feature type="region of interest" description="Disordered" evidence="21">
    <location>
        <begin position="1101"/>
        <end position="1151"/>
    </location>
</feature>
<feature type="compositionally biased region" description="Polar residues" evidence="21">
    <location>
        <begin position="1116"/>
        <end position="1127"/>
    </location>
</feature>
<evidence type="ECO:0000256" key="13">
    <source>
        <dbReference type="ARBA" id="ARBA00023132"/>
    </source>
</evidence>
<organism evidence="23 24">
    <name type="scientific">Holothuria leucospilota</name>
    <name type="common">Black long sea cucumber</name>
    <name type="synonym">Mertensiothuria leucospilota</name>
    <dbReference type="NCBI Taxonomy" id="206669"/>
    <lineage>
        <taxon>Eukaryota</taxon>
        <taxon>Metazoa</taxon>
        <taxon>Echinodermata</taxon>
        <taxon>Eleutherozoa</taxon>
        <taxon>Echinozoa</taxon>
        <taxon>Holothuroidea</taxon>
        <taxon>Aspidochirotacea</taxon>
        <taxon>Aspidochirotida</taxon>
        <taxon>Holothuriidae</taxon>
        <taxon>Holothuria</taxon>
    </lineage>
</organism>
<dbReference type="InterPro" id="IPR013913">
    <property type="entry name" value="Nup153_N"/>
</dbReference>
<feature type="region of interest" description="Disordered" evidence="21">
    <location>
        <begin position="1390"/>
        <end position="1436"/>
    </location>
</feature>
<feature type="compositionally biased region" description="Basic and acidic residues" evidence="21">
    <location>
        <begin position="176"/>
        <end position="186"/>
    </location>
</feature>
<dbReference type="PANTHER" id="PTHR23193">
    <property type="entry name" value="NUCLEAR PORE COMPLEX PROTEIN NUP"/>
    <property type="match status" value="1"/>
</dbReference>
<comment type="similarity">
    <text evidence="16">Belongs to the NUP153 family.</text>
</comment>
<evidence type="ECO:0000256" key="3">
    <source>
        <dbReference type="ARBA" id="ARBA00004567"/>
    </source>
</evidence>
<feature type="region of interest" description="Disordered" evidence="21">
    <location>
        <begin position="1485"/>
        <end position="1639"/>
    </location>
</feature>
<evidence type="ECO:0000256" key="2">
    <source>
        <dbReference type="ARBA" id="ARBA00004126"/>
    </source>
</evidence>
<evidence type="ECO:0000256" key="8">
    <source>
        <dbReference type="ARBA" id="ARBA00022816"/>
    </source>
</evidence>
<feature type="region of interest" description="Disordered" evidence="21">
    <location>
        <begin position="1"/>
        <end position="28"/>
    </location>
</feature>
<feature type="region of interest" description="Disordered" evidence="21">
    <location>
        <begin position="46"/>
        <end position="267"/>
    </location>
</feature>
<feature type="region of interest" description="Disordered" evidence="21">
    <location>
        <begin position="1038"/>
        <end position="1058"/>
    </location>
</feature>
<keyword evidence="13" id="KW-0906">Nuclear pore complex</keyword>
<dbReference type="OrthoDB" id="79830at2759"/>
<feature type="domain" description="RanBP2-type" evidence="22">
    <location>
        <begin position="872"/>
        <end position="901"/>
    </location>
</feature>
<feature type="compositionally biased region" description="Basic residues" evidence="21">
    <location>
        <begin position="9"/>
        <end position="22"/>
    </location>
</feature>
<evidence type="ECO:0000313" key="23">
    <source>
        <dbReference type="EMBL" id="KAJ8032879.1"/>
    </source>
</evidence>
<feature type="compositionally biased region" description="Low complexity" evidence="21">
    <location>
        <begin position="1519"/>
        <end position="1543"/>
    </location>
</feature>
<name>A0A9Q1H4B8_HOLLE</name>
<keyword evidence="5" id="KW-0479">Metal-binding</keyword>
<dbReference type="GO" id="GO:0008139">
    <property type="term" value="F:nuclear localization sequence binding"/>
    <property type="evidence" value="ECO:0007669"/>
    <property type="project" value="TreeGrafter"/>
</dbReference>
<dbReference type="InterPro" id="IPR036443">
    <property type="entry name" value="Znf_RanBP2_sf"/>
</dbReference>
<dbReference type="Gene3D" id="4.10.1060.10">
    <property type="entry name" value="Zinc finger, RanBP2-type"/>
    <property type="match status" value="5"/>
</dbReference>
<keyword evidence="6" id="KW-0677">Repeat</keyword>
<dbReference type="Pfam" id="PF00641">
    <property type="entry name" value="Zn_ribbon_RanBP"/>
    <property type="match status" value="5"/>
</dbReference>
<keyword evidence="12" id="KW-0238">DNA-binding</keyword>
<feature type="domain" description="RanBP2-type" evidence="22">
    <location>
        <begin position="823"/>
        <end position="852"/>
    </location>
</feature>
<keyword evidence="8" id="KW-0509">mRNA transport</keyword>
<evidence type="ECO:0000256" key="5">
    <source>
        <dbReference type="ARBA" id="ARBA00022723"/>
    </source>
</evidence>
<feature type="region of interest" description="Disordered" evidence="21">
    <location>
        <begin position="1203"/>
        <end position="1240"/>
    </location>
</feature>
<dbReference type="GO" id="GO:0031965">
    <property type="term" value="C:nuclear membrane"/>
    <property type="evidence" value="ECO:0007669"/>
    <property type="project" value="UniProtKB-SubCell"/>
</dbReference>
<evidence type="ECO:0000313" key="24">
    <source>
        <dbReference type="Proteomes" id="UP001152320"/>
    </source>
</evidence>
<keyword evidence="14" id="KW-0472">Membrane</keyword>
<keyword evidence="4" id="KW-0813">Transport</keyword>
<keyword evidence="9" id="KW-0862">Zinc</keyword>
<feature type="compositionally biased region" description="Polar residues" evidence="21">
    <location>
        <begin position="73"/>
        <end position="88"/>
    </location>
</feature>
<dbReference type="FunFam" id="4.10.1060.10:FF:000001">
    <property type="entry name" value="Nuclear pore complex protein Nup153"/>
    <property type="match status" value="5"/>
</dbReference>
<dbReference type="GO" id="GO:0051028">
    <property type="term" value="P:mRNA transport"/>
    <property type="evidence" value="ECO:0007669"/>
    <property type="project" value="UniProtKB-KW"/>
</dbReference>
<feature type="domain" description="RanBP2-type" evidence="22">
    <location>
        <begin position="957"/>
        <end position="986"/>
    </location>
</feature>
<comment type="cofactor">
    <cofactor evidence="1">
        <name>Zn(2+)</name>
        <dbReference type="ChEBI" id="CHEBI:29105"/>
    </cofactor>
</comment>
<keyword evidence="15" id="KW-0539">Nucleus</keyword>
<comment type="caution">
    <text evidence="23">The sequence shown here is derived from an EMBL/GenBank/DDBJ whole genome shotgun (WGS) entry which is preliminary data.</text>
</comment>
<evidence type="ECO:0000259" key="22">
    <source>
        <dbReference type="PROSITE" id="PS50199"/>
    </source>
</evidence>
<reference evidence="23" key="1">
    <citation type="submission" date="2021-10" db="EMBL/GenBank/DDBJ databases">
        <title>Tropical sea cucumber genome reveals ecological adaptation and Cuvierian tubules defense mechanism.</title>
        <authorList>
            <person name="Chen T."/>
        </authorList>
    </citation>
    <scope>NUCLEOTIDE SEQUENCE</scope>
    <source>
        <strain evidence="23">Nanhai2018</strain>
        <tissue evidence="23">Muscle</tissue>
    </source>
</reference>
<comment type="subcellular location">
    <subcellularLocation>
        <location evidence="2">Nucleus membrane</location>
    </subcellularLocation>
    <subcellularLocation>
        <location evidence="3">Nucleus</location>
        <location evidence="3">Nuclear pore complex</location>
    </subcellularLocation>
</comment>
<keyword evidence="10" id="KW-0653">Protein transport</keyword>
<proteinExistence type="inferred from homology"/>
<accession>A0A9Q1H4B8</accession>
<feature type="domain" description="RanBP2-type" evidence="22">
    <location>
        <begin position="767"/>
        <end position="796"/>
    </location>
</feature>
<feature type="compositionally biased region" description="Low complexity" evidence="21">
    <location>
        <begin position="1283"/>
        <end position="1296"/>
    </location>
</feature>
<gene>
    <name evidence="23" type="ORF">HOLleu_22955</name>
</gene>
<evidence type="ECO:0000256" key="21">
    <source>
        <dbReference type="SAM" id="MobiDB-lite"/>
    </source>
</evidence>
<dbReference type="Proteomes" id="UP001152320">
    <property type="component" value="Chromosome 11"/>
</dbReference>
<feature type="region of interest" description="Disordered" evidence="21">
    <location>
        <begin position="1254"/>
        <end position="1338"/>
    </location>
</feature>
<feature type="compositionally biased region" description="Polar residues" evidence="21">
    <location>
        <begin position="1254"/>
        <end position="1282"/>
    </location>
</feature>
<protein>
    <recommendedName>
        <fullName evidence="17">Nuclear pore complex protein Nup153</fullName>
    </recommendedName>
    <alternativeName>
        <fullName evidence="19">153 kDa nucleoporin</fullName>
    </alternativeName>
    <alternativeName>
        <fullName evidence="18">Nucleoporin Nup153</fullName>
    </alternativeName>
</protein>
<dbReference type="SUPFAM" id="SSF90209">
    <property type="entry name" value="Ran binding protein zinc finger-like"/>
    <property type="match status" value="5"/>
</dbReference>
<evidence type="ECO:0000256" key="9">
    <source>
        <dbReference type="ARBA" id="ARBA00022833"/>
    </source>
</evidence>
<evidence type="ECO:0000256" key="4">
    <source>
        <dbReference type="ARBA" id="ARBA00022448"/>
    </source>
</evidence>
<dbReference type="GO" id="GO:0006606">
    <property type="term" value="P:protein import into nucleus"/>
    <property type="evidence" value="ECO:0007669"/>
    <property type="project" value="TreeGrafter"/>
</dbReference>
<feature type="compositionally biased region" description="Polar residues" evidence="21">
    <location>
        <begin position="96"/>
        <end position="106"/>
    </location>
</feature>
<evidence type="ECO:0000256" key="19">
    <source>
        <dbReference type="ARBA" id="ARBA00079437"/>
    </source>
</evidence>
<feature type="region of interest" description="Disordered" evidence="21">
    <location>
        <begin position="646"/>
        <end position="666"/>
    </location>
</feature>
<dbReference type="PROSITE" id="PS01358">
    <property type="entry name" value="ZF_RANBP2_1"/>
    <property type="match status" value="5"/>
</dbReference>
<evidence type="ECO:0000256" key="15">
    <source>
        <dbReference type="ARBA" id="ARBA00023242"/>
    </source>
</evidence>